<dbReference type="InterPro" id="IPR009057">
    <property type="entry name" value="Homeodomain-like_sf"/>
</dbReference>
<evidence type="ECO:0000313" key="6">
    <source>
        <dbReference type="Proteomes" id="UP001156691"/>
    </source>
</evidence>
<dbReference type="PANTHER" id="PTHR46796:SF7">
    <property type="entry name" value="ARAC FAMILY TRANSCRIPTIONAL REGULATOR"/>
    <property type="match status" value="1"/>
</dbReference>
<name>A0ABQ5W191_9HYPH</name>
<evidence type="ECO:0000256" key="2">
    <source>
        <dbReference type="ARBA" id="ARBA00023125"/>
    </source>
</evidence>
<dbReference type="Pfam" id="PF12833">
    <property type="entry name" value="HTH_18"/>
    <property type="match status" value="1"/>
</dbReference>
<dbReference type="InterPro" id="IPR018062">
    <property type="entry name" value="HTH_AraC-typ_CS"/>
</dbReference>
<dbReference type="SUPFAM" id="SSF46689">
    <property type="entry name" value="Homeodomain-like"/>
    <property type="match status" value="2"/>
</dbReference>
<dbReference type="InterPro" id="IPR011051">
    <property type="entry name" value="RmlC_Cupin_sf"/>
</dbReference>
<dbReference type="RefSeq" id="WP_284339132.1">
    <property type="nucleotide sequence ID" value="NZ_BSNS01000005.1"/>
</dbReference>
<accession>A0ABQ5W191</accession>
<evidence type="ECO:0000256" key="3">
    <source>
        <dbReference type="ARBA" id="ARBA00023163"/>
    </source>
</evidence>
<dbReference type="Gene3D" id="1.10.10.60">
    <property type="entry name" value="Homeodomain-like"/>
    <property type="match status" value="2"/>
</dbReference>
<evidence type="ECO:0000256" key="1">
    <source>
        <dbReference type="ARBA" id="ARBA00023015"/>
    </source>
</evidence>
<dbReference type="Proteomes" id="UP001156691">
    <property type="component" value="Unassembled WGS sequence"/>
</dbReference>
<dbReference type="PROSITE" id="PS00041">
    <property type="entry name" value="HTH_ARAC_FAMILY_1"/>
    <property type="match status" value="1"/>
</dbReference>
<gene>
    <name evidence="5" type="ORF">GCM10010862_09440</name>
</gene>
<dbReference type="Pfam" id="PF12852">
    <property type="entry name" value="Cupin_6"/>
    <property type="match status" value="1"/>
</dbReference>
<keyword evidence="1" id="KW-0805">Transcription regulation</keyword>
<proteinExistence type="predicted"/>
<dbReference type="PRINTS" id="PR00032">
    <property type="entry name" value="HTHARAC"/>
</dbReference>
<dbReference type="SUPFAM" id="SSF51182">
    <property type="entry name" value="RmlC-like cupins"/>
    <property type="match status" value="1"/>
</dbReference>
<dbReference type="EMBL" id="BSNS01000005">
    <property type="protein sequence ID" value="GLQ53685.1"/>
    <property type="molecule type" value="Genomic_DNA"/>
</dbReference>
<sequence length="343" mass="37642">MTETSDFLTEKPGIGEAVPGPSGTDVLSEILRVFRVTGAALLRAEFSAPWGCDNPPASAVASLLHPGATRLIIFHIVAEGTCWIEVDGEERRVLHEGDIVGLPHGHAHRMGSGEVELVPIASLFPPAPWAELPVLIHGGDGAPTRIVCIYLHCDLLLFGPFLASLPTLLVVRREEGPSGQWFDANMRYLVAEAVRGRPGASCLMARLTELLFIEILRRYMAQLRAEDVGWLAALNDRYACRALNAFHSRPAESWTVEMLAREAGLSRSALVRRFHRLLSMSPIRYVATWRLHLAAQAVRDGSETIATIAEQAGFGSEEAFSRAFKRCFGSSPSAWRRSRTRVA</sequence>
<keyword evidence="2" id="KW-0238">DNA-binding</keyword>
<protein>
    <submittedName>
        <fullName evidence="5">Cupin</fullName>
    </submittedName>
</protein>
<dbReference type="InterPro" id="IPR032783">
    <property type="entry name" value="AraC_lig"/>
</dbReference>
<feature type="domain" description="HTH araC/xylS-type" evidence="4">
    <location>
        <begin position="240"/>
        <end position="338"/>
    </location>
</feature>
<evidence type="ECO:0000259" key="4">
    <source>
        <dbReference type="PROSITE" id="PS01124"/>
    </source>
</evidence>
<keyword evidence="3" id="KW-0804">Transcription</keyword>
<dbReference type="InterPro" id="IPR014710">
    <property type="entry name" value="RmlC-like_jellyroll"/>
</dbReference>
<dbReference type="PROSITE" id="PS01124">
    <property type="entry name" value="HTH_ARAC_FAMILY_2"/>
    <property type="match status" value="1"/>
</dbReference>
<evidence type="ECO:0000313" key="5">
    <source>
        <dbReference type="EMBL" id="GLQ53685.1"/>
    </source>
</evidence>
<organism evidence="5 6">
    <name type="scientific">Devosia nitrariae</name>
    <dbReference type="NCBI Taxonomy" id="2071872"/>
    <lineage>
        <taxon>Bacteria</taxon>
        <taxon>Pseudomonadati</taxon>
        <taxon>Pseudomonadota</taxon>
        <taxon>Alphaproteobacteria</taxon>
        <taxon>Hyphomicrobiales</taxon>
        <taxon>Devosiaceae</taxon>
        <taxon>Devosia</taxon>
    </lineage>
</organism>
<dbReference type="InterPro" id="IPR020449">
    <property type="entry name" value="Tscrpt_reg_AraC-type_HTH"/>
</dbReference>
<dbReference type="InterPro" id="IPR050204">
    <property type="entry name" value="AraC_XylS_family_regulators"/>
</dbReference>
<dbReference type="Gene3D" id="2.60.120.10">
    <property type="entry name" value="Jelly Rolls"/>
    <property type="match status" value="1"/>
</dbReference>
<keyword evidence="6" id="KW-1185">Reference proteome</keyword>
<reference evidence="6" key="1">
    <citation type="journal article" date="2019" name="Int. J. Syst. Evol. Microbiol.">
        <title>The Global Catalogue of Microorganisms (GCM) 10K type strain sequencing project: providing services to taxonomists for standard genome sequencing and annotation.</title>
        <authorList>
            <consortium name="The Broad Institute Genomics Platform"/>
            <consortium name="The Broad Institute Genome Sequencing Center for Infectious Disease"/>
            <person name="Wu L."/>
            <person name="Ma J."/>
        </authorList>
    </citation>
    <scope>NUCLEOTIDE SEQUENCE [LARGE SCALE GENOMIC DNA]</scope>
    <source>
        <strain evidence="6">NBRC 112416</strain>
    </source>
</reference>
<dbReference type="PANTHER" id="PTHR46796">
    <property type="entry name" value="HTH-TYPE TRANSCRIPTIONAL ACTIVATOR RHAS-RELATED"/>
    <property type="match status" value="1"/>
</dbReference>
<comment type="caution">
    <text evidence="5">The sequence shown here is derived from an EMBL/GenBank/DDBJ whole genome shotgun (WGS) entry which is preliminary data.</text>
</comment>
<dbReference type="SMART" id="SM00342">
    <property type="entry name" value="HTH_ARAC"/>
    <property type="match status" value="1"/>
</dbReference>
<dbReference type="InterPro" id="IPR018060">
    <property type="entry name" value="HTH_AraC"/>
</dbReference>